<dbReference type="PRINTS" id="PR00420">
    <property type="entry name" value="RNGMNOXGNASE"/>
</dbReference>
<dbReference type="GO" id="GO:0071949">
    <property type="term" value="F:FAD binding"/>
    <property type="evidence" value="ECO:0007669"/>
    <property type="project" value="InterPro"/>
</dbReference>
<comment type="subunit">
    <text evidence="8">Component of the Ubi complex metabolon, which regroups five ubiquinone biosynthesis proteins (UbiE, UbiF, UbiG, UbiH and UbiI) and two accessory factors (UbiK and the lipid-binding protein UbiJ).</text>
</comment>
<dbReference type="AlphaFoldDB" id="A0A451D2P2"/>
<dbReference type="SUPFAM" id="SSF51905">
    <property type="entry name" value="FAD/NAD(P)-binding domain"/>
    <property type="match status" value="1"/>
</dbReference>
<dbReference type="InterPro" id="IPR010971">
    <property type="entry name" value="UbiH/COQ6"/>
</dbReference>
<feature type="domain" description="FAD-binding" evidence="9">
    <location>
        <begin position="5"/>
        <end position="338"/>
    </location>
</feature>
<evidence type="ECO:0000256" key="2">
    <source>
        <dbReference type="ARBA" id="ARBA00004749"/>
    </source>
</evidence>
<dbReference type="GO" id="GO:0006744">
    <property type="term" value="P:ubiquinone biosynthetic process"/>
    <property type="evidence" value="ECO:0007669"/>
    <property type="project" value="UniProtKB-UniPathway"/>
</dbReference>
<dbReference type="InterPro" id="IPR036188">
    <property type="entry name" value="FAD/NAD-bd_sf"/>
</dbReference>
<keyword evidence="4" id="KW-0285">Flavoprotein</keyword>
<reference evidence="10 11" key="1">
    <citation type="submission" date="2019-02" db="EMBL/GenBank/DDBJ databases">
        <authorList>
            <person name="Manzano-Marin A."/>
            <person name="Manzano-Marin A."/>
        </authorList>
    </citation>
    <scope>NUCLEOTIDE SEQUENCE [LARGE SCALE GENOMIC DNA]</scope>
    <source>
        <strain evidence="10 11">ErCicuneomaculata</strain>
    </source>
</reference>
<evidence type="ECO:0000256" key="1">
    <source>
        <dbReference type="ARBA" id="ARBA00001974"/>
    </source>
</evidence>
<evidence type="ECO:0000313" key="10">
    <source>
        <dbReference type="EMBL" id="VFP79907.1"/>
    </source>
</evidence>
<gene>
    <name evidence="10" type="primary">ubiF</name>
    <name evidence="10" type="ORF">ERCICUMA2628_441</name>
</gene>
<evidence type="ECO:0000256" key="4">
    <source>
        <dbReference type="ARBA" id="ARBA00022630"/>
    </source>
</evidence>
<proteinExistence type="inferred from homology"/>
<evidence type="ECO:0000256" key="8">
    <source>
        <dbReference type="ARBA" id="ARBA00065734"/>
    </source>
</evidence>
<evidence type="ECO:0000259" key="9">
    <source>
        <dbReference type="Pfam" id="PF01494"/>
    </source>
</evidence>
<dbReference type="EMBL" id="LR217703">
    <property type="protein sequence ID" value="VFP79907.1"/>
    <property type="molecule type" value="Genomic_DNA"/>
</dbReference>
<protein>
    <submittedName>
        <fullName evidence="10">2-octaprenyl-3-methyl-6-methoxy-1,4-benzoquinol hydroxylase</fullName>
        <ecNumber evidence="10">1.14.13.-</ecNumber>
    </submittedName>
</protein>
<dbReference type="EC" id="1.14.13.-" evidence="10"/>
<dbReference type="PANTHER" id="PTHR43876">
    <property type="entry name" value="UBIQUINONE BIOSYNTHESIS MONOOXYGENASE COQ6, MITOCHONDRIAL"/>
    <property type="match status" value="1"/>
</dbReference>
<dbReference type="InterPro" id="IPR051205">
    <property type="entry name" value="UbiH/COQ6_monooxygenase"/>
</dbReference>
<name>A0A451D2P2_9GAMM</name>
<dbReference type="PROSITE" id="PS01304">
    <property type="entry name" value="UBIH"/>
    <property type="match status" value="1"/>
</dbReference>
<keyword evidence="6 10" id="KW-0560">Oxidoreductase</keyword>
<comment type="pathway">
    <text evidence="2">Cofactor biosynthesis; ubiquinone biosynthesis.</text>
</comment>
<dbReference type="UniPathway" id="UPA00232"/>
<evidence type="ECO:0000313" key="11">
    <source>
        <dbReference type="Proteomes" id="UP000294412"/>
    </source>
</evidence>
<dbReference type="NCBIfam" id="TIGR01988">
    <property type="entry name" value="Ubi-OHases"/>
    <property type="match status" value="1"/>
</dbReference>
<comment type="cofactor">
    <cofactor evidence="1">
        <name>FAD</name>
        <dbReference type="ChEBI" id="CHEBI:57692"/>
    </cofactor>
</comment>
<keyword evidence="5" id="KW-0274">FAD</keyword>
<dbReference type="Pfam" id="PF01494">
    <property type="entry name" value="FAD_binding_3"/>
    <property type="match status" value="1"/>
</dbReference>
<comment type="similarity">
    <text evidence="3">Belongs to the UbiH/COQ6 family.</text>
</comment>
<dbReference type="InterPro" id="IPR018168">
    <property type="entry name" value="Ubi_Hdrlase_CS"/>
</dbReference>
<evidence type="ECO:0000256" key="5">
    <source>
        <dbReference type="ARBA" id="ARBA00022827"/>
    </source>
</evidence>
<dbReference type="Gene3D" id="3.50.50.60">
    <property type="entry name" value="FAD/NAD(P)-binding domain"/>
    <property type="match status" value="2"/>
</dbReference>
<organism evidence="10 11">
    <name type="scientific">Candidatus Erwinia haradaeae</name>
    <dbReference type="NCBI Taxonomy" id="1922217"/>
    <lineage>
        <taxon>Bacteria</taxon>
        <taxon>Pseudomonadati</taxon>
        <taxon>Pseudomonadota</taxon>
        <taxon>Gammaproteobacteria</taxon>
        <taxon>Enterobacterales</taxon>
        <taxon>Erwiniaceae</taxon>
        <taxon>Erwinia</taxon>
    </lineage>
</organism>
<evidence type="ECO:0000256" key="7">
    <source>
        <dbReference type="ARBA" id="ARBA00023033"/>
    </source>
</evidence>
<accession>A0A451D2P2</accession>
<sequence length="398" mass="45264">MKHTIDVVIIGAGMVGAALASGLAQKGFEVVVIEKAPPPPIFNSLSNPDLRISAITTSSVTLLKKIKVWPYVLIMRCAPYRTQEIWEYQMAHVKFDAKSLGLTELGYMIENDILKYALSKRLHNQSVPIFYKKSLKDLQQRYKIWNITLNDGISLKARLVIGADGAYSQVRKLANIGFYFWRYAQSCMLISVLCNYPPGDNTWQKFTPDGPRAFLPLFGNWALLVWYDKLDRLCQLQSLTMLKLQKEIQIHFPSCVGEVMPLVTTILPLYRSHAKNYILPGLALVGDSAHTVHPLAGQGVNLGYRDVSALLDVLIEAREYSDQWFSLEILERYQNQRKKDNYIMQNGIDVLYFMFNYKFLPLKIMRNLGLMIANYSGKLKKDMLSYGLGLSSSKSQNL</sequence>
<dbReference type="InterPro" id="IPR002938">
    <property type="entry name" value="FAD-bd"/>
</dbReference>
<dbReference type="GO" id="GO:0008682">
    <property type="term" value="F:3-demethoxyubiquinol 3-hydroxylase activity"/>
    <property type="evidence" value="ECO:0007669"/>
    <property type="project" value="TreeGrafter"/>
</dbReference>
<keyword evidence="7" id="KW-0503">Monooxygenase</keyword>
<evidence type="ECO:0000256" key="6">
    <source>
        <dbReference type="ARBA" id="ARBA00023002"/>
    </source>
</evidence>
<dbReference type="FunFam" id="3.50.50.60:FF:000021">
    <property type="entry name" value="Ubiquinone biosynthesis monooxygenase COQ6"/>
    <property type="match status" value="1"/>
</dbReference>
<evidence type="ECO:0000256" key="3">
    <source>
        <dbReference type="ARBA" id="ARBA00005349"/>
    </source>
</evidence>
<dbReference type="PANTHER" id="PTHR43876:SF10">
    <property type="entry name" value="3-DEMETHOXYUBIQUINOL 3-HYDROXYLASE"/>
    <property type="match status" value="1"/>
</dbReference>
<dbReference type="GO" id="GO:0110142">
    <property type="term" value="C:ubiquinone biosynthesis complex"/>
    <property type="evidence" value="ECO:0007669"/>
    <property type="project" value="UniProtKB-ARBA"/>
</dbReference>
<dbReference type="Proteomes" id="UP000294412">
    <property type="component" value="Chromosome"/>
</dbReference>